<evidence type="ECO:0000256" key="3">
    <source>
        <dbReference type="ARBA" id="ARBA00022679"/>
    </source>
</evidence>
<dbReference type="CDD" id="cd04192">
    <property type="entry name" value="GT_2_like_e"/>
    <property type="match status" value="1"/>
</dbReference>
<evidence type="ECO:0000256" key="4">
    <source>
        <dbReference type="SAM" id="Phobius"/>
    </source>
</evidence>
<dbReference type="InterPro" id="IPR029044">
    <property type="entry name" value="Nucleotide-diphossugar_trans"/>
</dbReference>
<keyword evidence="7" id="KW-1185">Reference proteome</keyword>
<evidence type="ECO:0000256" key="2">
    <source>
        <dbReference type="ARBA" id="ARBA00022676"/>
    </source>
</evidence>
<keyword evidence="4" id="KW-1133">Transmembrane helix</keyword>
<dbReference type="PANTHER" id="PTHR43630">
    <property type="entry name" value="POLY-BETA-1,6-N-ACETYL-D-GLUCOSAMINE SYNTHASE"/>
    <property type="match status" value="1"/>
</dbReference>
<dbReference type="EMBL" id="JBHULT010000006">
    <property type="protein sequence ID" value="MFD2517018.1"/>
    <property type="molecule type" value="Genomic_DNA"/>
</dbReference>
<keyword evidence="2 6" id="KW-0328">Glycosyltransferase</keyword>
<dbReference type="Proteomes" id="UP001597468">
    <property type="component" value="Unassembled WGS sequence"/>
</dbReference>
<protein>
    <submittedName>
        <fullName evidence="6">Glycosyltransferase</fullName>
        <ecNumber evidence="6">2.4.-.-</ecNumber>
    </submittedName>
</protein>
<keyword evidence="4" id="KW-0472">Membrane</keyword>
<gene>
    <name evidence="6" type="ORF">ACFSTG_03870</name>
</gene>
<comment type="caution">
    <text evidence="6">The sequence shown here is derived from an EMBL/GenBank/DDBJ whole genome shotgun (WGS) entry which is preliminary data.</text>
</comment>
<comment type="similarity">
    <text evidence="1">Belongs to the glycosyltransferase 2 family.</text>
</comment>
<evidence type="ECO:0000313" key="7">
    <source>
        <dbReference type="Proteomes" id="UP001597468"/>
    </source>
</evidence>
<evidence type="ECO:0000313" key="6">
    <source>
        <dbReference type="EMBL" id="MFD2517018.1"/>
    </source>
</evidence>
<evidence type="ECO:0000256" key="1">
    <source>
        <dbReference type="ARBA" id="ARBA00006739"/>
    </source>
</evidence>
<keyword evidence="3 6" id="KW-0808">Transferase</keyword>
<dbReference type="SUPFAM" id="SSF53448">
    <property type="entry name" value="Nucleotide-diphospho-sugar transferases"/>
    <property type="match status" value="1"/>
</dbReference>
<feature type="transmembrane region" description="Helical" evidence="4">
    <location>
        <begin position="345"/>
        <end position="368"/>
    </location>
</feature>
<evidence type="ECO:0000259" key="5">
    <source>
        <dbReference type="Pfam" id="PF00535"/>
    </source>
</evidence>
<reference evidence="7" key="1">
    <citation type="journal article" date="2019" name="Int. J. Syst. Evol. Microbiol.">
        <title>The Global Catalogue of Microorganisms (GCM) 10K type strain sequencing project: providing services to taxonomists for standard genome sequencing and annotation.</title>
        <authorList>
            <consortium name="The Broad Institute Genomics Platform"/>
            <consortium name="The Broad Institute Genome Sequencing Center for Infectious Disease"/>
            <person name="Wu L."/>
            <person name="Ma J."/>
        </authorList>
    </citation>
    <scope>NUCLEOTIDE SEQUENCE [LARGE SCALE GENOMIC DNA]</scope>
    <source>
        <strain evidence="7">KCTC 42585</strain>
    </source>
</reference>
<dbReference type="GO" id="GO:0016757">
    <property type="term" value="F:glycosyltransferase activity"/>
    <property type="evidence" value="ECO:0007669"/>
    <property type="project" value="UniProtKB-KW"/>
</dbReference>
<keyword evidence="4" id="KW-0812">Transmembrane</keyword>
<feature type="transmembrane region" description="Helical" evidence="4">
    <location>
        <begin position="285"/>
        <end position="306"/>
    </location>
</feature>
<proteinExistence type="inferred from homology"/>
<accession>A0ABW5IUB1</accession>
<feature type="transmembrane region" description="Helical" evidence="4">
    <location>
        <begin position="313"/>
        <end position="333"/>
    </location>
</feature>
<dbReference type="Gene3D" id="3.90.550.10">
    <property type="entry name" value="Spore Coat Polysaccharide Biosynthesis Protein SpsA, Chain A"/>
    <property type="match status" value="1"/>
</dbReference>
<dbReference type="Pfam" id="PF00535">
    <property type="entry name" value="Glycos_transf_2"/>
    <property type="match status" value="1"/>
</dbReference>
<organism evidence="6 7">
    <name type="scientific">Salinimicrobium flavum</name>
    <dbReference type="NCBI Taxonomy" id="1737065"/>
    <lineage>
        <taxon>Bacteria</taxon>
        <taxon>Pseudomonadati</taxon>
        <taxon>Bacteroidota</taxon>
        <taxon>Flavobacteriia</taxon>
        <taxon>Flavobacteriales</taxon>
        <taxon>Flavobacteriaceae</taxon>
        <taxon>Salinimicrobium</taxon>
    </lineage>
</organism>
<dbReference type="PANTHER" id="PTHR43630:SF1">
    <property type="entry name" value="POLY-BETA-1,6-N-ACETYL-D-GLUCOSAMINE SYNTHASE"/>
    <property type="match status" value="1"/>
</dbReference>
<dbReference type="InterPro" id="IPR001173">
    <property type="entry name" value="Glyco_trans_2-like"/>
</dbReference>
<name>A0ABW5IUB1_9FLAO</name>
<feature type="domain" description="Glycosyltransferase 2-like" evidence="5">
    <location>
        <begin position="41"/>
        <end position="176"/>
    </location>
</feature>
<sequence>MMLVAGIITFLYVFVLLFLLYGYHQVPEFTGKNSAPNTPFSIIIPFRDEAENLPQLLKSLSRLHYPAHLFEILLVNDASEDASEEICSSFIRAHPRMKIRLLQNERHTGSPKKDAVKTAISEANFDHILTTDADCTMPATWLEVFDSFIAESGADLVAAPVRLREDTGEKGFWKRFQELDIFSLQTATVGGFGVKIPFMCNGANLCYSKNGFLKVQGFEGNENIGSGDDIFLLEKFNREGLKTRFLKSQAAVVTTHPQPDLKSLVAQRIRWAAKTSAYKSPFGKFVGLIVLLMNLTLVTAVGGFLLNQTEPETLFLLFVFKFNADFALIYASAKLFDREKVLKSYFQASLVYPFFSSYVAILSLFRGYNWKGRQFKK</sequence>
<dbReference type="EC" id="2.4.-.-" evidence="6"/>
<dbReference type="RefSeq" id="WP_380748663.1">
    <property type="nucleotide sequence ID" value="NZ_JBHULT010000006.1"/>
</dbReference>